<proteinExistence type="predicted"/>
<dbReference type="Gene3D" id="3.10.100.10">
    <property type="entry name" value="Mannose-Binding Protein A, subunit A"/>
    <property type="match status" value="4"/>
</dbReference>
<evidence type="ECO:0000313" key="5">
    <source>
        <dbReference type="Proteomes" id="UP000230750"/>
    </source>
</evidence>
<dbReference type="InterPro" id="IPR018378">
    <property type="entry name" value="C-type_lectin_CS"/>
</dbReference>
<gene>
    <name evidence="4" type="ORF">BSL78_25206</name>
</gene>
<feature type="transmembrane region" description="Helical" evidence="2">
    <location>
        <begin position="557"/>
        <end position="580"/>
    </location>
</feature>
<evidence type="ECO:0000256" key="1">
    <source>
        <dbReference type="ARBA" id="ARBA00023157"/>
    </source>
</evidence>
<dbReference type="SUPFAM" id="SSF56436">
    <property type="entry name" value="C-type lectin-like"/>
    <property type="match status" value="4"/>
</dbReference>
<name>A0A2G8JQC4_STIJA</name>
<feature type="domain" description="C-type lectin" evidence="3">
    <location>
        <begin position="1"/>
        <end position="89"/>
    </location>
</feature>
<keyword evidence="2" id="KW-0812">Transmembrane</keyword>
<dbReference type="FunFam" id="3.10.100.10:FF:000031">
    <property type="entry name" value="macrophage mannose receptor 1"/>
    <property type="match status" value="1"/>
</dbReference>
<comment type="caution">
    <text evidence="4">The sequence shown here is derived from an EMBL/GenBank/DDBJ whole genome shotgun (WGS) entry which is preliminary data.</text>
</comment>
<dbReference type="AlphaFoldDB" id="A0A2G8JQC4"/>
<keyword evidence="2" id="KW-1133">Transmembrane helix</keyword>
<feature type="domain" description="C-type lectin" evidence="3">
    <location>
        <begin position="263"/>
        <end position="377"/>
    </location>
</feature>
<evidence type="ECO:0000313" key="4">
    <source>
        <dbReference type="EMBL" id="PIK37956.1"/>
    </source>
</evidence>
<dbReference type="OrthoDB" id="441660at2759"/>
<dbReference type="STRING" id="307972.A0A2G8JQC4"/>
<dbReference type="InterPro" id="IPR016187">
    <property type="entry name" value="CTDL_fold"/>
</dbReference>
<protein>
    <recommendedName>
        <fullName evidence="3">C-type lectin domain-containing protein</fullName>
    </recommendedName>
</protein>
<dbReference type="Proteomes" id="UP000230750">
    <property type="component" value="Unassembled WGS sequence"/>
</dbReference>
<keyword evidence="2" id="KW-0472">Membrane</keyword>
<dbReference type="PROSITE" id="PS00615">
    <property type="entry name" value="C_TYPE_LECTIN_1"/>
    <property type="match status" value="2"/>
</dbReference>
<dbReference type="InterPro" id="IPR050111">
    <property type="entry name" value="C-type_lectin/snaclec_domain"/>
</dbReference>
<organism evidence="4 5">
    <name type="scientific">Stichopus japonicus</name>
    <name type="common">Sea cucumber</name>
    <dbReference type="NCBI Taxonomy" id="307972"/>
    <lineage>
        <taxon>Eukaryota</taxon>
        <taxon>Metazoa</taxon>
        <taxon>Echinodermata</taxon>
        <taxon>Eleutherozoa</taxon>
        <taxon>Echinozoa</taxon>
        <taxon>Holothuroidea</taxon>
        <taxon>Aspidochirotacea</taxon>
        <taxon>Aspidochirotida</taxon>
        <taxon>Stichopodidae</taxon>
        <taxon>Apostichopus</taxon>
    </lineage>
</organism>
<keyword evidence="1" id="KW-1015">Disulfide bond</keyword>
<feature type="domain" description="C-type lectin" evidence="3">
    <location>
        <begin position="117"/>
        <end position="239"/>
    </location>
</feature>
<evidence type="ECO:0000259" key="3">
    <source>
        <dbReference type="PROSITE" id="PS50041"/>
    </source>
</evidence>
<dbReference type="InterPro" id="IPR001304">
    <property type="entry name" value="C-type_lectin-like"/>
</dbReference>
<feature type="domain" description="C-type lectin" evidence="3">
    <location>
        <begin position="401"/>
        <end position="520"/>
    </location>
</feature>
<reference evidence="4 5" key="1">
    <citation type="journal article" date="2017" name="PLoS Biol.">
        <title>The sea cucumber genome provides insights into morphological evolution and visceral regeneration.</title>
        <authorList>
            <person name="Zhang X."/>
            <person name="Sun L."/>
            <person name="Yuan J."/>
            <person name="Sun Y."/>
            <person name="Gao Y."/>
            <person name="Zhang L."/>
            <person name="Li S."/>
            <person name="Dai H."/>
            <person name="Hamel J.F."/>
            <person name="Liu C."/>
            <person name="Yu Y."/>
            <person name="Liu S."/>
            <person name="Lin W."/>
            <person name="Guo K."/>
            <person name="Jin S."/>
            <person name="Xu P."/>
            <person name="Storey K.B."/>
            <person name="Huan P."/>
            <person name="Zhang T."/>
            <person name="Zhou Y."/>
            <person name="Zhang J."/>
            <person name="Lin C."/>
            <person name="Li X."/>
            <person name="Xing L."/>
            <person name="Huo D."/>
            <person name="Sun M."/>
            <person name="Wang L."/>
            <person name="Mercier A."/>
            <person name="Li F."/>
            <person name="Yang H."/>
            <person name="Xiang J."/>
        </authorList>
    </citation>
    <scope>NUCLEOTIDE SEQUENCE [LARGE SCALE GENOMIC DNA]</scope>
    <source>
        <strain evidence="4">Shaxun</strain>
        <tissue evidence="4">Muscle</tissue>
    </source>
</reference>
<feature type="non-terminal residue" evidence="4">
    <location>
        <position position="1"/>
    </location>
</feature>
<dbReference type="InterPro" id="IPR016186">
    <property type="entry name" value="C-type_lectin-like/link_sf"/>
</dbReference>
<dbReference type="PROSITE" id="PS50041">
    <property type="entry name" value="C_TYPE_LECTIN_2"/>
    <property type="match status" value="4"/>
</dbReference>
<dbReference type="FunFam" id="3.10.100.10:FF:000025">
    <property type="entry name" value="Mannose receptor C-type 1"/>
    <property type="match status" value="1"/>
</dbReference>
<dbReference type="PANTHER" id="PTHR22803">
    <property type="entry name" value="MANNOSE, PHOSPHOLIPASE, LECTIN RECEPTOR RELATED"/>
    <property type="match status" value="1"/>
</dbReference>
<dbReference type="SMART" id="SM00034">
    <property type="entry name" value="CLECT"/>
    <property type="match status" value="4"/>
</dbReference>
<dbReference type="Pfam" id="PF00059">
    <property type="entry name" value="Lectin_C"/>
    <property type="match status" value="4"/>
</dbReference>
<dbReference type="EMBL" id="MRZV01001425">
    <property type="protein sequence ID" value="PIK37956.1"/>
    <property type="molecule type" value="Genomic_DNA"/>
</dbReference>
<dbReference type="CDD" id="cd00037">
    <property type="entry name" value="CLECT"/>
    <property type="match status" value="3"/>
</dbReference>
<evidence type="ECO:0000256" key="2">
    <source>
        <dbReference type="SAM" id="Phobius"/>
    </source>
</evidence>
<sequence length="625" mass="69317">YLVSIHGRDEQDKLIYYASAYSYSSHWIGIREYDISGTYVWADSTPLDFENWNVGEPNDANGEEQCAEMYSDGLWNDVNCENALTFICKQVYTEPAPYTRAPTPAPSGYCPSDWDQLDHRCYKFYGQNQYDRKTWYDAQENCQAQGADLAIIYDRKIQSYLISKMKDVEFEVYIGLSDISDTEQFYWVDGAPIDYTNWNSGEPNESGGEEDCVEMVWNQQVVGKWNDIICTQESGYVCQKNIDASNSEPTPVENNCDDGYVPFHESCFRVLTSETSFQTAAATCQSDGYDLASIMDVYEQSFVETLLYGTNADAFWIGMTQNGVSGEYEWLDGWPVSYTNWAAMEPSQGSNEGCIALTVNGTWDDTGCSSNYRGICKYTSLVKPTLPPETPGSCPMDWLTYGNDCLLIRAGAGDQASFPEAQYICRTYGAQLSSIHSKAENDFILSTVQATNTDVWIGLDRDLNGAYRWVDGSSVNYLNWADNEPSYQAGDIEELCVEMYPSSGLWNDRECLQKQGYVCKASKNTLNPSLPPFTVPAITTAKEGSPEEQTGVSSGGVAGIVIGVLAAVVVAVMVVIFLMYRGKSPAVSKDPGLPPSIGFDNALYKSGEKEVSTVKIESMDPTSLA</sequence>
<keyword evidence="5" id="KW-1185">Reference proteome</keyword>
<accession>A0A2G8JQC4</accession>